<organism evidence="8 9">
    <name type="scientific">Elysia marginata</name>
    <dbReference type="NCBI Taxonomy" id="1093978"/>
    <lineage>
        <taxon>Eukaryota</taxon>
        <taxon>Metazoa</taxon>
        <taxon>Spiralia</taxon>
        <taxon>Lophotrochozoa</taxon>
        <taxon>Mollusca</taxon>
        <taxon>Gastropoda</taxon>
        <taxon>Heterobranchia</taxon>
        <taxon>Euthyneura</taxon>
        <taxon>Panpulmonata</taxon>
        <taxon>Sacoglossa</taxon>
        <taxon>Placobranchoidea</taxon>
        <taxon>Plakobranchidae</taxon>
        <taxon>Elysia</taxon>
    </lineage>
</organism>
<dbReference type="SMART" id="SM00249">
    <property type="entry name" value="PHD"/>
    <property type="match status" value="1"/>
</dbReference>
<name>A0AAV4GBA7_9GAST</name>
<dbReference type="AlphaFoldDB" id="A0AAV4GBA7"/>
<keyword evidence="9" id="KW-1185">Reference proteome</keyword>
<dbReference type="InterPro" id="IPR019786">
    <property type="entry name" value="Zinc_finger_PHD-type_CS"/>
</dbReference>
<evidence type="ECO:0000256" key="6">
    <source>
        <dbReference type="PROSITE-ProRule" id="PRU00146"/>
    </source>
</evidence>
<protein>
    <submittedName>
        <fullName evidence="8">CXXC-type zinc finger protein 1</fullName>
    </submittedName>
</protein>
<sequence length="83" mass="9735">MDEDNDMDGETLYCICRTADSERFMIGCDHCEEWYHGDCIGITAEDARHIKRYYCDACIGHEEIWWFQQAEANVSTEAVYKLL</sequence>
<reference evidence="8 9" key="1">
    <citation type="journal article" date="2021" name="Elife">
        <title>Chloroplast acquisition without the gene transfer in kleptoplastic sea slugs, Plakobranchus ocellatus.</title>
        <authorList>
            <person name="Maeda T."/>
            <person name="Takahashi S."/>
            <person name="Yoshida T."/>
            <person name="Shimamura S."/>
            <person name="Takaki Y."/>
            <person name="Nagai Y."/>
            <person name="Toyoda A."/>
            <person name="Suzuki Y."/>
            <person name="Arimoto A."/>
            <person name="Ishii H."/>
            <person name="Satoh N."/>
            <person name="Nishiyama T."/>
            <person name="Hasebe M."/>
            <person name="Maruyama T."/>
            <person name="Minagawa J."/>
            <person name="Obokata J."/>
            <person name="Shigenobu S."/>
        </authorList>
    </citation>
    <scope>NUCLEOTIDE SEQUENCE [LARGE SCALE GENOMIC DNA]</scope>
</reference>
<dbReference type="Gene3D" id="3.30.40.10">
    <property type="entry name" value="Zinc/RING finger domain, C3HC4 (zinc finger)"/>
    <property type="match status" value="1"/>
</dbReference>
<evidence type="ECO:0000259" key="7">
    <source>
        <dbReference type="PROSITE" id="PS50016"/>
    </source>
</evidence>
<dbReference type="InterPro" id="IPR037869">
    <property type="entry name" value="Spp1/CFP1"/>
</dbReference>
<feature type="domain" description="PHD-type" evidence="7">
    <location>
        <begin position="11"/>
        <end position="61"/>
    </location>
</feature>
<keyword evidence="4" id="KW-0862">Zinc</keyword>
<evidence type="ECO:0000256" key="3">
    <source>
        <dbReference type="ARBA" id="ARBA00022771"/>
    </source>
</evidence>
<keyword evidence="5" id="KW-0539">Nucleus</keyword>
<evidence type="ECO:0000256" key="2">
    <source>
        <dbReference type="ARBA" id="ARBA00022723"/>
    </source>
</evidence>
<dbReference type="InterPro" id="IPR011011">
    <property type="entry name" value="Znf_FYVE_PHD"/>
</dbReference>
<evidence type="ECO:0000256" key="5">
    <source>
        <dbReference type="ARBA" id="ARBA00023242"/>
    </source>
</evidence>
<proteinExistence type="predicted"/>
<dbReference type="InterPro" id="IPR013083">
    <property type="entry name" value="Znf_RING/FYVE/PHD"/>
</dbReference>
<gene>
    <name evidence="8" type="ORF">ElyMa_000624100</name>
</gene>
<dbReference type="GO" id="GO:0045893">
    <property type="term" value="P:positive regulation of DNA-templated transcription"/>
    <property type="evidence" value="ECO:0007669"/>
    <property type="project" value="TreeGrafter"/>
</dbReference>
<dbReference type="PANTHER" id="PTHR46174:SF1">
    <property type="entry name" value="CXXC-TYPE ZINC FINGER PROTEIN 1"/>
    <property type="match status" value="1"/>
</dbReference>
<dbReference type="PROSITE" id="PS50016">
    <property type="entry name" value="ZF_PHD_2"/>
    <property type="match status" value="1"/>
</dbReference>
<evidence type="ECO:0000313" key="9">
    <source>
        <dbReference type="Proteomes" id="UP000762676"/>
    </source>
</evidence>
<evidence type="ECO:0000256" key="1">
    <source>
        <dbReference type="ARBA" id="ARBA00004123"/>
    </source>
</evidence>
<dbReference type="PROSITE" id="PS01359">
    <property type="entry name" value="ZF_PHD_1"/>
    <property type="match status" value="1"/>
</dbReference>
<dbReference type="PANTHER" id="PTHR46174">
    <property type="entry name" value="CXXC-TYPE ZINC FINGER PROTEIN 1"/>
    <property type="match status" value="1"/>
</dbReference>
<comment type="subcellular location">
    <subcellularLocation>
        <location evidence="1">Nucleus</location>
    </subcellularLocation>
</comment>
<keyword evidence="2" id="KW-0479">Metal-binding</keyword>
<dbReference type="EMBL" id="BMAT01001256">
    <property type="protein sequence ID" value="GFR82300.1"/>
    <property type="molecule type" value="Genomic_DNA"/>
</dbReference>
<evidence type="ECO:0000313" key="8">
    <source>
        <dbReference type="EMBL" id="GFR82300.1"/>
    </source>
</evidence>
<comment type="caution">
    <text evidence="8">The sequence shown here is derived from an EMBL/GenBank/DDBJ whole genome shotgun (WGS) entry which is preliminary data.</text>
</comment>
<dbReference type="GO" id="GO:0048188">
    <property type="term" value="C:Set1C/COMPASS complex"/>
    <property type="evidence" value="ECO:0007669"/>
    <property type="project" value="InterPro"/>
</dbReference>
<dbReference type="Pfam" id="PF00628">
    <property type="entry name" value="PHD"/>
    <property type="match status" value="1"/>
</dbReference>
<keyword evidence="3 6" id="KW-0863">Zinc-finger</keyword>
<dbReference type="GO" id="GO:0008270">
    <property type="term" value="F:zinc ion binding"/>
    <property type="evidence" value="ECO:0007669"/>
    <property type="project" value="UniProtKB-KW"/>
</dbReference>
<evidence type="ECO:0000256" key="4">
    <source>
        <dbReference type="ARBA" id="ARBA00022833"/>
    </source>
</evidence>
<dbReference type="SUPFAM" id="SSF57903">
    <property type="entry name" value="FYVE/PHD zinc finger"/>
    <property type="match status" value="1"/>
</dbReference>
<accession>A0AAV4GBA7</accession>
<dbReference type="InterPro" id="IPR001965">
    <property type="entry name" value="Znf_PHD"/>
</dbReference>
<dbReference type="Proteomes" id="UP000762676">
    <property type="component" value="Unassembled WGS sequence"/>
</dbReference>
<dbReference type="InterPro" id="IPR019787">
    <property type="entry name" value="Znf_PHD-finger"/>
</dbReference>